<feature type="region of interest" description="Disordered" evidence="5">
    <location>
        <begin position="300"/>
        <end position="329"/>
    </location>
</feature>
<feature type="transmembrane region" description="Helical" evidence="6">
    <location>
        <begin position="93"/>
        <end position="114"/>
    </location>
</feature>
<keyword evidence="2 6" id="KW-0812">Transmembrane</keyword>
<keyword evidence="4 6" id="KW-0472">Membrane</keyword>
<reference evidence="7" key="1">
    <citation type="journal article" date="2020" name="BMC Genomics">
        <title>Correction to: Identification and distribution of gene clusters required for synthesis of sphingolipid metabolism inhibitors in diverse species of the filamentous fungus Fusarium.</title>
        <authorList>
            <person name="Kim H.S."/>
            <person name="Lohmar J.M."/>
            <person name="Busman M."/>
            <person name="Brown D.W."/>
            <person name="Naumann T.A."/>
            <person name="Divon H.H."/>
            <person name="Lysoe E."/>
            <person name="Uhlig S."/>
            <person name="Proctor R.H."/>
        </authorList>
    </citation>
    <scope>NUCLEOTIDE SEQUENCE</scope>
    <source>
        <strain evidence="7">NRRL 22465</strain>
    </source>
</reference>
<name>A0A8H4XNP6_9HYPO</name>
<evidence type="ECO:0000256" key="5">
    <source>
        <dbReference type="SAM" id="MobiDB-lite"/>
    </source>
</evidence>
<reference evidence="7" key="2">
    <citation type="submission" date="2020-05" db="EMBL/GenBank/DDBJ databases">
        <authorList>
            <person name="Kim H.-S."/>
            <person name="Proctor R.H."/>
            <person name="Brown D.W."/>
        </authorList>
    </citation>
    <scope>NUCLEOTIDE SEQUENCE</scope>
    <source>
        <strain evidence="7">NRRL 22465</strain>
    </source>
</reference>
<evidence type="ECO:0000256" key="6">
    <source>
        <dbReference type="SAM" id="Phobius"/>
    </source>
</evidence>
<evidence type="ECO:0000256" key="3">
    <source>
        <dbReference type="ARBA" id="ARBA00022989"/>
    </source>
</evidence>
<feature type="transmembrane region" description="Helical" evidence="6">
    <location>
        <begin position="221"/>
        <end position="241"/>
    </location>
</feature>
<accession>A0A8H4XNP6</accession>
<evidence type="ECO:0000256" key="4">
    <source>
        <dbReference type="ARBA" id="ARBA00023136"/>
    </source>
</evidence>
<comment type="subcellular location">
    <subcellularLocation>
        <location evidence="1">Membrane</location>
        <topology evidence="1">Multi-pass membrane protein</topology>
    </subcellularLocation>
</comment>
<dbReference type="OrthoDB" id="4521223at2759"/>
<dbReference type="EMBL" id="JABEYC010000085">
    <property type="protein sequence ID" value="KAF4983053.1"/>
    <property type="molecule type" value="Genomic_DNA"/>
</dbReference>
<dbReference type="GO" id="GO:0005886">
    <property type="term" value="C:plasma membrane"/>
    <property type="evidence" value="ECO:0007669"/>
    <property type="project" value="TreeGrafter"/>
</dbReference>
<feature type="transmembrane region" description="Helical" evidence="6">
    <location>
        <begin position="135"/>
        <end position="160"/>
    </location>
</feature>
<evidence type="ECO:0000256" key="1">
    <source>
        <dbReference type="ARBA" id="ARBA00004141"/>
    </source>
</evidence>
<dbReference type="AlphaFoldDB" id="A0A8H4XNP6"/>
<feature type="transmembrane region" description="Helical" evidence="6">
    <location>
        <begin position="32"/>
        <end position="54"/>
    </location>
</feature>
<organism evidence="7 8">
    <name type="scientific">Fusarium zealandicum</name>
    <dbReference type="NCBI Taxonomy" id="1053134"/>
    <lineage>
        <taxon>Eukaryota</taxon>
        <taxon>Fungi</taxon>
        <taxon>Dikarya</taxon>
        <taxon>Ascomycota</taxon>
        <taxon>Pezizomycotina</taxon>
        <taxon>Sordariomycetes</taxon>
        <taxon>Hypocreomycetidae</taxon>
        <taxon>Hypocreales</taxon>
        <taxon>Nectriaceae</taxon>
        <taxon>Fusarium</taxon>
        <taxon>Fusarium staphyleae species complex</taxon>
    </lineage>
</organism>
<feature type="transmembrane region" description="Helical" evidence="6">
    <location>
        <begin position="172"/>
        <end position="196"/>
    </location>
</feature>
<dbReference type="GO" id="GO:0000324">
    <property type="term" value="C:fungal-type vacuole"/>
    <property type="evidence" value="ECO:0007669"/>
    <property type="project" value="TreeGrafter"/>
</dbReference>
<feature type="transmembrane region" description="Helical" evidence="6">
    <location>
        <begin position="261"/>
        <end position="279"/>
    </location>
</feature>
<proteinExistence type="predicted"/>
<evidence type="ECO:0000256" key="2">
    <source>
        <dbReference type="ARBA" id="ARBA00022692"/>
    </source>
</evidence>
<keyword evidence="8" id="KW-1185">Reference proteome</keyword>
<keyword evidence="3 6" id="KW-1133">Transmembrane helix</keyword>
<evidence type="ECO:0000313" key="8">
    <source>
        <dbReference type="Proteomes" id="UP000635477"/>
    </source>
</evidence>
<gene>
    <name evidence="7" type="ORF">FZEAL_1453</name>
</gene>
<dbReference type="PANTHER" id="PTHR31465:SF9">
    <property type="entry name" value="SPHINGOID LONG-CHAIN BASE TRANSPORTER RSB1"/>
    <property type="match status" value="1"/>
</dbReference>
<feature type="transmembrane region" description="Helical" evidence="6">
    <location>
        <begin position="61"/>
        <end position="81"/>
    </location>
</feature>
<dbReference type="Pfam" id="PF04479">
    <property type="entry name" value="RTA1"/>
    <property type="match status" value="1"/>
</dbReference>
<sequence>MSAPEGYIEGFVCTLDTCAVEDWGYVRYRPSVAGNAVFLAVMAILAICQLYLGIRHKTKSFMITMCLGLVTETLGYVSRVLMNGNPFMRDYFLWYLITLTIGPVFIAAAIYLTLGRMVVVHGESISRIKPRTYTTFFLGCDIVSLLVQAVGGGIAASTPVTNQYMIDVGTNILVAGLSTQVACLFAFSVCSLEFFWRVRKNPDMCNPEFADLVTSKRFKMFLFAGEAIFGATGFLFIRTVFRSVELSQGFAGELANQEVEFMILDGVMVILASICLTVWHPGYGFGDRWNKAGFPFRTSKTKVDEEEAPQTATPAGSEKVQIDTSAERL</sequence>
<dbReference type="Proteomes" id="UP000635477">
    <property type="component" value="Unassembled WGS sequence"/>
</dbReference>
<dbReference type="InterPro" id="IPR007568">
    <property type="entry name" value="RTA1"/>
</dbReference>
<protein>
    <submittedName>
        <fullName evidence="7">Uncharacterized protein</fullName>
    </submittedName>
</protein>
<comment type="caution">
    <text evidence="7">The sequence shown here is derived from an EMBL/GenBank/DDBJ whole genome shotgun (WGS) entry which is preliminary data.</text>
</comment>
<evidence type="ECO:0000313" key="7">
    <source>
        <dbReference type="EMBL" id="KAF4983053.1"/>
    </source>
</evidence>
<dbReference type="PANTHER" id="PTHR31465">
    <property type="entry name" value="PROTEIN RTA1-RELATED"/>
    <property type="match status" value="1"/>
</dbReference>